<dbReference type="EMBL" id="NUIQ01000030">
    <property type="protein sequence ID" value="PGO80606.1"/>
    <property type="molecule type" value="Genomic_DNA"/>
</dbReference>
<name>A0A9X7CF53_BACCE</name>
<evidence type="ECO:0000313" key="2">
    <source>
        <dbReference type="Proteomes" id="UP000223834"/>
    </source>
</evidence>
<gene>
    <name evidence="1" type="ORF">CN980_03140</name>
</gene>
<comment type="caution">
    <text evidence="1">The sequence shown here is derived from an EMBL/GenBank/DDBJ whole genome shotgun (WGS) entry which is preliminary data.</text>
</comment>
<proteinExistence type="predicted"/>
<accession>A0A9X7CF53</accession>
<evidence type="ECO:0000313" key="1">
    <source>
        <dbReference type="EMBL" id="PGO80606.1"/>
    </source>
</evidence>
<sequence>MSIKELTNSRYPNPLDGSKRIRFELPTGEGAPSKNEGVGGVFFIGSGEEFPSGFGQCPRYYIHALAWFGEANEPRRARPNLIWYNVLDHMI</sequence>
<dbReference type="Proteomes" id="UP000223834">
    <property type="component" value="Unassembled WGS sequence"/>
</dbReference>
<reference evidence="1 2" key="1">
    <citation type="submission" date="2017-09" db="EMBL/GenBank/DDBJ databases">
        <title>Large-scale bioinformatics analysis of Bacillus genomes uncovers conserved roles of natural products in bacterial physiology.</title>
        <authorList>
            <consortium name="Agbiome Team Llc"/>
            <person name="Bleich R.M."/>
            <person name="Grubbs K.J."/>
            <person name="Santa Maria K.C."/>
            <person name="Allen S.E."/>
            <person name="Farag S."/>
            <person name="Shank E.A."/>
            <person name="Bowers A."/>
        </authorList>
    </citation>
    <scope>NUCLEOTIDE SEQUENCE [LARGE SCALE GENOMIC DNA]</scope>
    <source>
        <strain evidence="1 2">AFS049141</strain>
    </source>
</reference>
<protein>
    <submittedName>
        <fullName evidence="1">Uncharacterized protein</fullName>
    </submittedName>
</protein>
<organism evidence="1 2">
    <name type="scientific">Bacillus cereus</name>
    <dbReference type="NCBI Taxonomy" id="1396"/>
    <lineage>
        <taxon>Bacteria</taxon>
        <taxon>Bacillati</taxon>
        <taxon>Bacillota</taxon>
        <taxon>Bacilli</taxon>
        <taxon>Bacillales</taxon>
        <taxon>Bacillaceae</taxon>
        <taxon>Bacillus</taxon>
        <taxon>Bacillus cereus group</taxon>
    </lineage>
</organism>
<dbReference type="AlphaFoldDB" id="A0A9X7CF53"/>